<evidence type="ECO:0000313" key="2">
    <source>
        <dbReference type="Proteomes" id="UP000595140"/>
    </source>
</evidence>
<proteinExistence type="predicted"/>
<dbReference type="AlphaFoldDB" id="A0A484ND76"/>
<name>A0A484ND76_9ASTE</name>
<reference evidence="1 2" key="1">
    <citation type="submission" date="2018-04" db="EMBL/GenBank/DDBJ databases">
        <authorList>
            <person name="Vogel A."/>
        </authorList>
    </citation>
    <scope>NUCLEOTIDE SEQUENCE [LARGE SCALE GENOMIC DNA]</scope>
</reference>
<gene>
    <name evidence="1" type="ORF">CCAM_LOCUS40252</name>
</gene>
<evidence type="ECO:0000313" key="1">
    <source>
        <dbReference type="EMBL" id="VFQ98476.1"/>
    </source>
</evidence>
<keyword evidence="2" id="KW-1185">Reference proteome</keyword>
<dbReference type="EMBL" id="OOIL02006592">
    <property type="protein sequence ID" value="VFQ98476.1"/>
    <property type="molecule type" value="Genomic_DNA"/>
</dbReference>
<protein>
    <submittedName>
        <fullName evidence="1">Uncharacterized protein</fullName>
    </submittedName>
</protein>
<accession>A0A484ND76</accession>
<sequence length="347" mass="39333">MMGGRKRPVSSPAFSNEEKRLLLSPPSIEDIRREENAVGGGVDPLDYFLVPANYEIPICAVDDVGRGLKVYKVPTAVVLGVFYLAKKQWNDPKIPAAAVRWAMLRMEQFIVGWFDHQPMTKYKPLPNGYLTDVAKDLKDNPNLMKQALQLCSIVPFALEHSFRVYGHGYIKAHKEEFLNRVSRFRASALIFDVRDDYMPADDLYGRAFKWIGVKRPYQVLRAQLNSPHLPIPFKIRANAGPSDAKIRENPAKYHQLFAAYGVDGPNPTEVAELNVAKEFATRIAPVLQAFIDVMMRNSDMSKARALLGAANANPDLFKRAKNYFRGNLRRRPTRVQDIFVNDDLNLL</sequence>
<dbReference type="Proteomes" id="UP000595140">
    <property type="component" value="Unassembled WGS sequence"/>
</dbReference>
<organism evidence="1 2">
    <name type="scientific">Cuscuta campestris</name>
    <dbReference type="NCBI Taxonomy" id="132261"/>
    <lineage>
        <taxon>Eukaryota</taxon>
        <taxon>Viridiplantae</taxon>
        <taxon>Streptophyta</taxon>
        <taxon>Embryophyta</taxon>
        <taxon>Tracheophyta</taxon>
        <taxon>Spermatophyta</taxon>
        <taxon>Magnoliopsida</taxon>
        <taxon>eudicotyledons</taxon>
        <taxon>Gunneridae</taxon>
        <taxon>Pentapetalae</taxon>
        <taxon>asterids</taxon>
        <taxon>lamiids</taxon>
        <taxon>Solanales</taxon>
        <taxon>Convolvulaceae</taxon>
        <taxon>Cuscuteae</taxon>
        <taxon>Cuscuta</taxon>
        <taxon>Cuscuta subgen. Grammica</taxon>
        <taxon>Cuscuta sect. Cleistogrammica</taxon>
    </lineage>
</organism>
<dbReference type="OrthoDB" id="2214259at2759"/>